<evidence type="ECO:0000313" key="2">
    <source>
        <dbReference type="RefSeq" id="XP_024877383.1"/>
    </source>
</evidence>
<dbReference type="RefSeq" id="XP_024877383.1">
    <property type="nucleotide sequence ID" value="XM_025021615.1"/>
</dbReference>
<keyword evidence="1" id="KW-1185">Reference proteome</keyword>
<protein>
    <submittedName>
        <fullName evidence="2 3">Uncharacterized protein LOC112458161</fullName>
    </submittedName>
</protein>
<dbReference type="AlphaFoldDB" id="A0A6J1Q951"/>
<sequence>MLLNYTLVPFLLALKVNVPEGIRDFNAEYLFDFDRTTVVYKEYPETTQITAALICQPFQLSGLRCFLHDVMTLKTVLKYKNRDTEEIAREHIKYEKWFIINFNEHGVQDVLVHTKSEGTIRKIIADIAKHFNISGGLITKILNFTTGLTVRETTPLGNCRIKYNMTVLYGNYERNEKQDLKFQIIPFAMAKQFAELRDAHIRIEKNRLKCKLPSARVSVLANRIEMDKYNYTMEIANDKLNISSATRMLDDLCELDVCFIMTETVLLNLTNIRSPQTVAQNEFYKWTAFNI</sequence>
<accession>A0A6J1Q951</accession>
<evidence type="ECO:0000313" key="1">
    <source>
        <dbReference type="Proteomes" id="UP000504618"/>
    </source>
</evidence>
<dbReference type="GeneID" id="112458161"/>
<evidence type="ECO:0000313" key="3">
    <source>
        <dbReference type="RefSeq" id="XP_024877384.1"/>
    </source>
</evidence>
<dbReference type="RefSeq" id="XP_024877384.1">
    <property type="nucleotide sequence ID" value="XM_025021616.1"/>
</dbReference>
<dbReference type="OrthoDB" id="7548305at2759"/>
<dbReference type="Proteomes" id="UP000504618">
    <property type="component" value="Unplaced"/>
</dbReference>
<dbReference type="RefSeq" id="XP_024877385.1">
    <property type="nucleotide sequence ID" value="XM_025021617.1"/>
</dbReference>
<evidence type="ECO:0000313" key="4">
    <source>
        <dbReference type="RefSeq" id="XP_024877385.1"/>
    </source>
</evidence>
<organism evidence="1 4">
    <name type="scientific">Temnothorax curvispinosus</name>
    <dbReference type="NCBI Taxonomy" id="300111"/>
    <lineage>
        <taxon>Eukaryota</taxon>
        <taxon>Metazoa</taxon>
        <taxon>Ecdysozoa</taxon>
        <taxon>Arthropoda</taxon>
        <taxon>Hexapoda</taxon>
        <taxon>Insecta</taxon>
        <taxon>Pterygota</taxon>
        <taxon>Neoptera</taxon>
        <taxon>Endopterygota</taxon>
        <taxon>Hymenoptera</taxon>
        <taxon>Apocrita</taxon>
        <taxon>Aculeata</taxon>
        <taxon>Formicoidea</taxon>
        <taxon>Formicidae</taxon>
        <taxon>Myrmicinae</taxon>
        <taxon>Temnothorax</taxon>
    </lineage>
</organism>
<gene>
    <name evidence="2 3 4" type="primary">LOC112458161</name>
</gene>
<name>A0A6J1Q951_9HYME</name>
<reference evidence="2 3" key="1">
    <citation type="submission" date="2025-04" db="UniProtKB">
        <authorList>
            <consortium name="RefSeq"/>
        </authorList>
    </citation>
    <scope>IDENTIFICATION</scope>
    <source>
        <tissue evidence="2 3">Whole body</tissue>
    </source>
</reference>
<proteinExistence type="predicted"/>